<dbReference type="Pfam" id="PF18818">
    <property type="entry name" value="MPTase-PolyVal"/>
    <property type="match status" value="1"/>
</dbReference>
<name>A0A1R0XKK9_9BACL</name>
<evidence type="ECO:0000313" key="4">
    <source>
        <dbReference type="Proteomes" id="UP000187439"/>
    </source>
</evidence>
<comment type="caution">
    <text evidence="3">The sequence shown here is derived from an EMBL/GenBank/DDBJ whole genome shotgun (WGS) entry which is preliminary data.</text>
</comment>
<evidence type="ECO:0000259" key="1">
    <source>
        <dbReference type="Pfam" id="PF08401"/>
    </source>
</evidence>
<dbReference type="InterPro" id="IPR013610">
    <property type="entry name" value="ArdC_N"/>
</dbReference>
<reference evidence="3 4" key="1">
    <citation type="submission" date="2016-10" db="EMBL/GenBank/DDBJ databases">
        <title>Paenibacillus species isolates.</title>
        <authorList>
            <person name="Beno S.M."/>
        </authorList>
    </citation>
    <scope>NUCLEOTIDE SEQUENCE [LARGE SCALE GENOMIC DNA]</scope>
    <source>
        <strain evidence="3 4">FSL H7-0710</strain>
    </source>
</reference>
<proteinExistence type="predicted"/>
<evidence type="ECO:0000313" key="3">
    <source>
        <dbReference type="EMBL" id="OMD35643.1"/>
    </source>
</evidence>
<dbReference type="InterPro" id="IPR041459">
    <property type="entry name" value="MPTase-PolyVal"/>
</dbReference>
<evidence type="ECO:0000259" key="2">
    <source>
        <dbReference type="Pfam" id="PF18818"/>
    </source>
</evidence>
<sequence>MSEKVYEMVTNRIIELLEKGVVPWRRPWKNGGAVSWKTQRPYRGINIFLLEPGEYATIKQINEAGGKVKKGERGHIVVFWTWLEKEEKDKGELEKIPFLRYYRVFEINKQCEGLSSKRNDQIFEHDPIEEAERICAGYVNAPDMRHGSGRAFYRPADDVVSVPPLSDYAKAEEYYSTLFHELVHSTGHFSRLKRSGITELASFGDESYSKEELIAEIGAAMLCGVAGINNSTIENSAAYVGSWLRKLKEDKRLIVQAAAQAQKAADYVLGTTFEDQ</sequence>
<dbReference type="AlphaFoldDB" id="A0A1R0XKK9"/>
<accession>A0A1R0XKK9</accession>
<dbReference type="OrthoDB" id="9792687at2"/>
<dbReference type="GO" id="GO:0003697">
    <property type="term" value="F:single-stranded DNA binding"/>
    <property type="evidence" value="ECO:0007669"/>
    <property type="project" value="InterPro"/>
</dbReference>
<feature type="domain" description="Polyvalent protein metallopeptidase" evidence="2">
    <location>
        <begin position="142"/>
        <end position="260"/>
    </location>
</feature>
<dbReference type="Pfam" id="PF08401">
    <property type="entry name" value="ArdcN"/>
    <property type="match status" value="1"/>
</dbReference>
<protein>
    <submittedName>
        <fullName evidence="3">Antirestriction protein</fullName>
    </submittedName>
</protein>
<dbReference type="InterPro" id="IPR017113">
    <property type="entry name" value="Antirestriction_ArdC"/>
</dbReference>
<dbReference type="Proteomes" id="UP000187439">
    <property type="component" value="Unassembled WGS sequence"/>
</dbReference>
<dbReference type="PIRSF" id="PIRSF037112">
    <property type="entry name" value="Antirestriction_ArdC"/>
    <property type="match status" value="1"/>
</dbReference>
<feature type="domain" description="N-terminal" evidence="1">
    <location>
        <begin position="4"/>
        <end position="105"/>
    </location>
</feature>
<organism evidence="3 4">
    <name type="scientific">Paenibacillus odorifer</name>
    <dbReference type="NCBI Taxonomy" id="189426"/>
    <lineage>
        <taxon>Bacteria</taxon>
        <taxon>Bacillati</taxon>
        <taxon>Bacillota</taxon>
        <taxon>Bacilli</taxon>
        <taxon>Bacillales</taxon>
        <taxon>Paenibacillaceae</taxon>
        <taxon>Paenibacillus</taxon>
    </lineage>
</organism>
<dbReference type="EMBL" id="MPTC01000037">
    <property type="protein sequence ID" value="OMD35643.1"/>
    <property type="molecule type" value="Genomic_DNA"/>
</dbReference>
<gene>
    <name evidence="3" type="ORF">BSK52_26450</name>
</gene>
<dbReference type="RefSeq" id="WP_076121252.1">
    <property type="nucleotide sequence ID" value="NZ_MPTC01000037.1"/>
</dbReference>